<keyword evidence="2" id="KW-1185">Reference proteome</keyword>
<proteinExistence type="predicted"/>
<dbReference type="AlphaFoldDB" id="A0AAD3DCI5"/>
<protein>
    <submittedName>
        <fullName evidence="1">Uncharacterized protein</fullName>
    </submittedName>
</protein>
<evidence type="ECO:0000313" key="2">
    <source>
        <dbReference type="Proteomes" id="UP001054902"/>
    </source>
</evidence>
<name>A0AAD3DCI5_9STRA</name>
<evidence type="ECO:0000313" key="1">
    <source>
        <dbReference type="EMBL" id="GFH60840.1"/>
    </source>
</evidence>
<accession>A0AAD3DCI5</accession>
<organism evidence="1 2">
    <name type="scientific">Chaetoceros tenuissimus</name>
    <dbReference type="NCBI Taxonomy" id="426638"/>
    <lineage>
        <taxon>Eukaryota</taxon>
        <taxon>Sar</taxon>
        <taxon>Stramenopiles</taxon>
        <taxon>Ochrophyta</taxon>
        <taxon>Bacillariophyta</taxon>
        <taxon>Coscinodiscophyceae</taxon>
        <taxon>Chaetocerotophycidae</taxon>
        <taxon>Chaetocerotales</taxon>
        <taxon>Chaetocerotaceae</taxon>
        <taxon>Chaetoceros</taxon>
    </lineage>
</organism>
<dbReference type="Proteomes" id="UP001054902">
    <property type="component" value="Unassembled WGS sequence"/>
</dbReference>
<comment type="caution">
    <text evidence="1">The sequence shown here is derived from an EMBL/GenBank/DDBJ whole genome shotgun (WGS) entry which is preliminary data.</text>
</comment>
<sequence length="477" mass="55569">MYSRMCRIKNIHSLLMLIALIGVMEVNGLLLPTQLWTTQRYFQYNSNRRTKSCTDISFTMMSNNNNARNKESDISSKLLEIEGNLCRKPKQVRRKFSRPRRPSAYWQEIENIDSELRSFWESIGIDVNDESPLAIPNEALLNHFDRHDLRYAIANFGGREYVAQRLGGAELISGKWNEACRHPYIEALLSPDNPAGKGLSKSVPPIAPHVKRALARIAEQNGKNSDLHQLRYRQGERWAHQVTRKPRGYWSEEKVLEELYEYLKMRKADTHRPSVWMPKGSEISNEGRDDLRQAMIRYGGLDHFTKIAKLIPYDEWRYFESHLELFVELEKYLLEYENGNEDFFPKLSDIKGNGYDSLHFLIMEYGGRKLIATKLDMNYQSQTKNQVMQGLSLGRFSLSFAIRLMYYIRNNLLKTDTLKVPKIRMPTTQELIQDGEEKLAKEVIKYGGHESIARRLNLSFDAEEARRDAIRSNESQS</sequence>
<reference evidence="1 2" key="1">
    <citation type="journal article" date="2021" name="Sci. Rep.">
        <title>The genome of the diatom Chaetoceros tenuissimus carries an ancient integrated fragment of an extant virus.</title>
        <authorList>
            <person name="Hongo Y."/>
            <person name="Kimura K."/>
            <person name="Takaki Y."/>
            <person name="Yoshida Y."/>
            <person name="Baba S."/>
            <person name="Kobayashi G."/>
            <person name="Nagasaki K."/>
            <person name="Hano T."/>
            <person name="Tomaru Y."/>
        </authorList>
    </citation>
    <scope>NUCLEOTIDE SEQUENCE [LARGE SCALE GENOMIC DNA]</scope>
    <source>
        <strain evidence="1 2">NIES-3715</strain>
    </source>
</reference>
<dbReference type="EMBL" id="BLLK01000069">
    <property type="protein sequence ID" value="GFH60840.1"/>
    <property type="molecule type" value="Genomic_DNA"/>
</dbReference>
<gene>
    <name evidence="1" type="ORF">CTEN210_17316</name>
</gene>